<keyword evidence="2 5" id="KW-0812">Transmembrane</keyword>
<evidence type="ECO:0000256" key="4">
    <source>
        <dbReference type="ARBA" id="ARBA00023136"/>
    </source>
</evidence>
<evidence type="ECO:0000256" key="3">
    <source>
        <dbReference type="ARBA" id="ARBA00022989"/>
    </source>
</evidence>
<sequence length="118" mass="13025">MHTTVITLQIIMAVMFLLSVYMKVSRTPSMVRHWTEYRYPMWMMQGIAVLELLGVLGMIAAFRYPAAASYSAALLGVLMLGAIHAHLFRAKHKPVMAANAALMLACSIALIALQRFGA</sequence>
<keyword evidence="4 5" id="KW-0472">Membrane</keyword>
<feature type="transmembrane region" description="Helical" evidence="5">
    <location>
        <begin position="6"/>
        <end position="22"/>
    </location>
</feature>
<evidence type="ECO:0000313" key="6">
    <source>
        <dbReference type="EMBL" id="PYI52705.1"/>
    </source>
</evidence>
<organism evidence="6 7">
    <name type="scientific">Paenibacillus flagellatus</name>
    <dbReference type="NCBI Taxonomy" id="2211139"/>
    <lineage>
        <taxon>Bacteria</taxon>
        <taxon>Bacillati</taxon>
        <taxon>Bacillota</taxon>
        <taxon>Bacilli</taxon>
        <taxon>Bacillales</taxon>
        <taxon>Paenibacillaceae</taxon>
        <taxon>Paenibacillus</taxon>
    </lineage>
</organism>
<dbReference type="OrthoDB" id="2929366at2"/>
<comment type="caution">
    <text evidence="6">The sequence shown here is derived from an EMBL/GenBank/DDBJ whole genome shotgun (WGS) entry which is preliminary data.</text>
</comment>
<feature type="transmembrane region" description="Helical" evidence="5">
    <location>
        <begin position="42"/>
        <end position="62"/>
    </location>
</feature>
<evidence type="ECO:0000256" key="5">
    <source>
        <dbReference type="SAM" id="Phobius"/>
    </source>
</evidence>
<accession>A0A2V5K0G5</accession>
<dbReference type="AlphaFoldDB" id="A0A2V5K0G5"/>
<dbReference type="Pfam" id="PF13564">
    <property type="entry name" value="DoxX_2"/>
    <property type="match status" value="1"/>
</dbReference>
<name>A0A2V5K0G5_9BACL</name>
<keyword evidence="3 5" id="KW-1133">Transmembrane helix</keyword>
<evidence type="ECO:0000313" key="7">
    <source>
        <dbReference type="Proteomes" id="UP000247476"/>
    </source>
</evidence>
<dbReference type="GO" id="GO:0016020">
    <property type="term" value="C:membrane"/>
    <property type="evidence" value="ECO:0007669"/>
    <property type="project" value="UniProtKB-SubCell"/>
</dbReference>
<gene>
    <name evidence="6" type="ORF">DLM86_20170</name>
</gene>
<comment type="subcellular location">
    <subcellularLocation>
        <location evidence="1">Membrane</location>
        <topology evidence="1">Multi-pass membrane protein</topology>
    </subcellularLocation>
</comment>
<dbReference type="Proteomes" id="UP000247476">
    <property type="component" value="Unassembled WGS sequence"/>
</dbReference>
<dbReference type="InterPro" id="IPR032808">
    <property type="entry name" value="DoxX"/>
</dbReference>
<protein>
    <submittedName>
        <fullName evidence="6">DoxX family protein</fullName>
    </submittedName>
</protein>
<feature type="transmembrane region" description="Helical" evidence="5">
    <location>
        <begin position="68"/>
        <end position="88"/>
    </location>
</feature>
<feature type="transmembrane region" description="Helical" evidence="5">
    <location>
        <begin position="95"/>
        <end position="113"/>
    </location>
</feature>
<dbReference type="EMBL" id="QJVJ01000009">
    <property type="protein sequence ID" value="PYI52705.1"/>
    <property type="molecule type" value="Genomic_DNA"/>
</dbReference>
<keyword evidence="7" id="KW-1185">Reference proteome</keyword>
<evidence type="ECO:0000256" key="2">
    <source>
        <dbReference type="ARBA" id="ARBA00022692"/>
    </source>
</evidence>
<evidence type="ECO:0000256" key="1">
    <source>
        <dbReference type="ARBA" id="ARBA00004141"/>
    </source>
</evidence>
<proteinExistence type="predicted"/>
<dbReference type="RefSeq" id="WP_110842073.1">
    <property type="nucleotide sequence ID" value="NZ_QJVJ01000009.1"/>
</dbReference>
<reference evidence="6 7" key="1">
    <citation type="submission" date="2018-05" db="EMBL/GenBank/DDBJ databases">
        <title>Paenibacillus flagellatus sp. nov., isolated from selenium mineral soil.</title>
        <authorList>
            <person name="Dai X."/>
        </authorList>
    </citation>
    <scope>NUCLEOTIDE SEQUENCE [LARGE SCALE GENOMIC DNA]</scope>
    <source>
        <strain evidence="6 7">DXL2</strain>
    </source>
</reference>